<keyword evidence="2" id="KW-1185">Reference proteome</keyword>
<dbReference type="SUPFAM" id="SSF52540">
    <property type="entry name" value="P-loop containing nucleoside triphosphate hydrolases"/>
    <property type="match status" value="1"/>
</dbReference>
<sequence>MNLAWDFDRYNATIYRSSGYLHEVVDIDSKPLESFFNLDREIEILKRNTELFLFCDDGLNVLLWGARGCGKSSLIKSIFNKYQSHGLKICQILKHDIEKLPEILDFLRTTQYKIIIFCDDISFESSSKEYKMLQTILEGSIERFPQNILIYATTNKKHLSINENSDTYGFSGDDESISLSDRFPIKLSFYSYGSLEFLELISLKLKRDEFESIKQKALNYAAQVGSKSPRVAMQFLELYKNNLLELI</sequence>
<organism evidence="1 2">
    <name type="scientific">Helicobacter ibis</name>
    <dbReference type="NCBI Taxonomy" id="2962633"/>
    <lineage>
        <taxon>Bacteria</taxon>
        <taxon>Pseudomonadati</taxon>
        <taxon>Campylobacterota</taxon>
        <taxon>Epsilonproteobacteria</taxon>
        <taxon>Campylobacterales</taxon>
        <taxon>Helicobacteraceae</taxon>
        <taxon>Helicobacter</taxon>
    </lineage>
</organism>
<dbReference type="PANTHER" id="PTHR42935">
    <property type="entry name" value="SLR0930 PROTEIN"/>
    <property type="match status" value="1"/>
</dbReference>
<evidence type="ECO:0000313" key="1">
    <source>
        <dbReference type="EMBL" id="MDA3969054.1"/>
    </source>
</evidence>
<evidence type="ECO:0000313" key="2">
    <source>
        <dbReference type="Proteomes" id="UP001210261"/>
    </source>
</evidence>
<protein>
    <submittedName>
        <fullName evidence="1">DUF815 domain-containing protein</fullName>
    </submittedName>
</protein>
<dbReference type="Gene3D" id="3.40.50.300">
    <property type="entry name" value="P-loop containing nucleotide triphosphate hydrolases"/>
    <property type="match status" value="1"/>
</dbReference>
<name>A0ABT4VEC0_9HELI</name>
<dbReference type="RefSeq" id="WP_271021350.1">
    <property type="nucleotide sequence ID" value="NZ_JAQHXR010000002.1"/>
</dbReference>
<dbReference type="PANTHER" id="PTHR42935:SF1">
    <property type="entry name" value="SLR0930 PROTEIN"/>
    <property type="match status" value="1"/>
</dbReference>
<accession>A0ABT4VEC0</accession>
<dbReference type="CDD" id="cd00009">
    <property type="entry name" value="AAA"/>
    <property type="match status" value="1"/>
</dbReference>
<proteinExistence type="predicted"/>
<comment type="caution">
    <text evidence="1">The sequence shown here is derived from an EMBL/GenBank/DDBJ whole genome shotgun (WGS) entry which is preliminary data.</text>
</comment>
<dbReference type="Pfam" id="PF05673">
    <property type="entry name" value="DUF815"/>
    <property type="match status" value="1"/>
</dbReference>
<dbReference type="InterPro" id="IPR027417">
    <property type="entry name" value="P-loop_NTPase"/>
</dbReference>
<reference evidence="1 2" key="1">
    <citation type="submission" date="2023-01" db="EMBL/GenBank/DDBJ databases">
        <title>Description of Helicobacter ibis sp. nov. isolated from faecal droppings of black-faced ibis (Theristicus melanopis).</title>
        <authorList>
            <person name="Lopez-Cantillo M."/>
            <person name="Vidal-Veuthey B."/>
            <person name="Mella A."/>
            <person name="De La Haba R."/>
            <person name="Collado L."/>
        </authorList>
    </citation>
    <scope>NUCLEOTIDE SEQUENCE [LARGE SCALE GENOMIC DNA]</scope>
    <source>
        <strain evidence="1 2">A82</strain>
    </source>
</reference>
<dbReference type="InterPro" id="IPR008533">
    <property type="entry name" value="DUF815"/>
</dbReference>
<gene>
    <name evidence="1" type="ORF">PF021_05115</name>
</gene>
<dbReference type="Proteomes" id="UP001210261">
    <property type="component" value="Unassembled WGS sequence"/>
</dbReference>
<dbReference type="EMBL" id="JAQHXR010000002">
    <property type="protein sequence ID" value="MDA3969054.1"/>
    <property type="molecule type" value="Genomic_DNA"/>
</dbReference>